<gene>
    <name evidence="1" type="ORF">Ciccas_004359</name>
</gene>
<protein>
    <submittedName>
        <fullName evidence="1">Uncharacterized protein</fullName>
    </submittedName>
</protein>
<sequence length="397" mass="44789">MRWKVKSKIKVSYLSWIQGWVQKNANEDQVDATGLATGLIIVATSQTKPGEAEKSGKLKLHEKSPKTVQTFEETVPLTMSILPSSEDSWVVQESKENNSTWNEGKLSQVQAEEKTKQTPTWAQQPPYFKHLNIEECVSWLHDQYYKSVNEYRNHWVGLKALERCLETQLTHAMNYHLVSISSNIIPINQYHESVHKLQLAIELGQEMIRQKLPQQPVKGTTNEAIEIIRIVKVDLATDDIVQVIKKACYHGFWLVKKINAVTTSSESDYATDVTNGKSSNDSLDISELDAVPQLCLRLCGPDRESIEAAQSLRWRILASWTISIKELGQHIIDLILAMMVKWNSSRGVSLINVVKKIPDISRDKASLQGTLHVDLPHFLIKPGKSVCELKPAPLPVA</sequence>
<accession>A0ABD2QCP5</accession>
<organism evidence="1 2">
    <name type="scientific">Cichlidogyrus casuarinus</name>
    <dbReference type="NCBI Taxonomy" id="1844966"/>
    <lineage>
        <taxon>Eukaryota</taxon>
        <taxon>Metazoa</taxon>
        <taxon>Spiralia</taxon>
        <taxon>Lophotrochozoa</taxon>
        <taxon>Platyhelminthes</taxon>
        <taxon>Monogenea</taxon>
        <taxon>Monopisthocotylea</taxon>
        <taxon>Dactylogyridea</taxon>
        <taxon>Ancyrocephalidae</taxon>
        <taxon>Cichlidogyrus</taxon>
    </lineage>
</organism>
<dbReference type="Proteomes" id="UP001626550">
    <property type="component" value="Unassembled WGS sequence"/>
</dbReference>
<dbReference type="EMBL" id="JBJKFK010000450">
    <property type="protein sequence ID" value="KAL3316987.1"/>
    <property type="molecule type" value="Genomic_DNA"/>
</dbReference>
<dbReference type="AlphaFoldDB" id="A0ABD2QCP5"/>
<proteinExistence type="predicted"/>
<name>A0ABD2QCP5_9PLAT</name>
<keyword evidence="2" id="KW-1185">Reference proteome</keyword>
<comment type="caution">
    <text evidence="1">The sequence shown here is derived from an EMBL/GenBank/DDBJ whole genome shotgun (WGS) entry which is preliminary data.</text>
</comment>
<reference evidence="1 2" key="1">
    <citation type="submission" date="2024-11" db="EMBL/GenBank/DDBJ databases">
        <title>Adaptive evolution of stress response genes in parasites aligns with host niche diversity.</title>
        <authorList>
            <person name="Hahn C."/>
            <person name="Resl P."/>
        </authorList>
    </citation>
    <scope>NUCLEOTIDE SEQUENCE [LARGE SCALE GENOMIC DNA]</scope>
    <source>
        <strain evidence="1">EGGRZ-B1_66</strain>
        <tissue evidence="1">Body</tissue>
    </source>
</reference>
<evidence type="ECO:0000313" key="1">
    <source>
        <dbReference type="EMBL" id="KAL3316987.1"/>
    </source>
</evidence>
<evidence type="ECO:0000313" key="2">
    <source>
        <dbReference type="Proteomes" id="UP001626550"/>
    </source>
</evidence>